<protein>
    <recommendedName>
        <fullName evidence="2">YcaO domain-containing protein</fullName>
    </recommendedName>
</protein>
<dbReference type="AlphaFoldDB" id="A0A365GYM0"/>
<proteinExistence type="predicted"/>
<dbReference type="Pfam" id="PF02624">
    <property type="entry name" value="YcaO"/>
    <property type="match status" value="1"/>
</dbReference>
<evidence type="ECO:0000313" key="4">
    <source>
        <dbReference type="Proteomes" id="UP000251891"/>
    </source>
</evidence>
<keyword evidence="4" id="KW-1185">Reference proteome</keyword>
<feature type="compositionally biased region" description="Low complexity" evidence="1">
    <location>
        <begin position="332"/>
        <end position="348"/>
    </location>
</feature>
<accession>A0A365GYM0</accession>
<dbReference type="Gene3D" id="3.30.1330.230">
    <property type="match status" value="1"/>
</dbReference>
<comment type="caution">
    <text evidence="3">The sequence shown here is derived from an EMBL/GenBank/DDBJ whole genome shotgun (WGS) entry which is preliminary data.</text>
</comment>
<name>A0A365GYM0_9ACTN</name>
<dbReference type="OrthoDB" id="109999at2"/>
<evidence type="ECO:0000259" key="2">
    <source>
        <dbReference type="PROSITE" id="PS51664"/>
    </source>
</evidence>
<dbReference type="PANTHER" id="PTHR37809:SF1">
    <property type="entry name" value="RIBOSOMAL PROTEIN S12 METHYLTHIOTRANSFERASE ACCESSORY FACTOR YCAO"/>
    <property type="match status" value="1"/>
</dbReference>
<evidence type="ECO:0000256" key="1">
    <source>
        <dbReference type="SAM" id="MobiDB-lite"/>
    </source>
</evidence>
<feature type="region of interest" description="Disordered" evidence="1">
    <location>
        <begin position="331"/>
        <end position="350"/>
    </location>
</feature>
<dbReference type="Proteomes" id="UP000251891">
    <property type="component" value="Unassembled WGS sequence"/>
</dbReference>
<dbReference type="PROSITE" id="PS51664">
    <property type="entry name" value="YCAO"/>
    <property type="match status" value="1"/>
</dbReference>
<reference evidence="3 4" key="1">
    <citation type="submission" date="2018-06" db="EMBL/GenBank/DDBJ databases">
        <title>Actinomadura craniellae sp. nov. isolated from marine sponge Craniella sp.</title>
        <authorList>
            <person name="Li L."/>
            <person name="Xu Q.H."/>
            <person name="Lin H.W."/>
            <person name="Lu Y.H."/>
        </authorList>
    </citation>
    <scope>NUCLEOTIDE SEQUENCE [LARGE SCALE GENOMIC DNA]</scope>
    <source>
        <strain evidence="3 4">LHW63021</strain>
    </source>
</reference>
<evidence type="ECO:0000313" key="3">
    <source>
        <dbReference type="EMBL" id="RAY11023.1"/>
    </source>
</evidence>
<dbReference type="EMBL" id="QLYX01000022">
    <property type="protein sequence ID" value="RAY11023.1"/>
    <property type="molecule type" value="Genomic_DNA"/>
</dbReference>
<dbReference type="RefSeq" id="WP_111871923.1">
    <property type="nucleotide sequence ID" value="NZ_QLYX01000022.1"/>
</dbReference>
<gene>
    <name evidence="3" type="ORF">DPM19_32480</name>
</gene>
<organism evidence="3 4">
    <name type="scientific">Actinomadura craniellae</name>
    <dbReference type="NCBI Taxonomy" id="2231787"/>
    <lineage>
        <taxon>Bacteria</taxon>
        <taxon>Bacillati</taxon>
        <taxon>Actinomycetota</taxon>
        <taxon>Actinomycetes</taxon>
        <taxon>Streptosporangiales</taxon>
        <taxon>Thermomonosporaceae</taxon>
        <taxon>Actinomadura</taxon>
    </lineage>
</organism>
<feature type="domain" description="YcaO" evidence="2">
    <location>
        <begin position="67"/>
        <end position="412"/>
    </location>
</feature>
<sequence length="412" mass="44215">MNPSSTTPRGTAVVQAGERQFSLAEARRLGRQAVAEAGLSARLWDLRDAWRCRLYRPDGSAPHNAMGNGKGPSDAAQVGALFEALEHCHSSATRLAADHLVLRSPDDLRDGPLADALTGLRQTPGTRLACRTHLSLTGSPPLDVPVFLQCPDYPGRTALRRQAGDTCDYTSATRYSTNSGTAIGATRAEALVHALAEAIERDALSLLVAATFLTAAPPPLRVIDPATLPPDLADLHRYAERRLAAPVHLIDMTTDLEVPAYCAHTPDHQGRPLHGTGASLSSAHAAHRALSELLQSAVLSDHLRATPRDLSHLRRYPRLLAAAGADFTPHLPDTGTTDFTPTTAPTTPRQHAEHLTARLTRHGHTPYARTLHTATNGVTTLSVIVPGLDRFFTVTYGNAVLPGPRARRLLTR</sequence>
<dbReference type="PANTHER" id="PTHR37809">
    <property type="entry name" value="RIBOSOMAL PROTEIN S12 METHYLTHIOTRANSFERASE ACCESSORY FACTOR YCAO"/>
    <property type="match status" value="1"/>
</dbReference>
<dbReference type="InterPro" id="IPR003776">
    <property type="entry name" value="YcaO-like_dom"/>
</dbReference>